<reference evidence="3" key="1">
    <citation type="submission" date="2017-05" db="UniProtKB">
        <authorList>
            <consortium name="EnsemblMetazoa"/>
        </authorList>
    </citation>
    <scope>IDENTIFICATION</scope>
</reference>
<dbReference type="EnsemblMetazoa" id="Aqu2.1.18030_001">
    <property type="protein sequence ID" value="Aqu2.1.18030_001"/>
    <property type="gene ID" value="Aqu2.1.18030"/>
</dbReference>
<name>A0A1X7TS81_AMPQE</name>
<evidence type="ECO:0000256" key="1">
    <source>
        <dbReference type="SAM" id="MobiDB-lite"/>
    </source>
</evidence>
<accession>A0A1X7TS81</accession>
<feature type="compositionally biased region" description="Basic and acidic residues" evidence="1">
    <location>
        <begin position="120"/>
        <end position="131"/>
    </location>
</feature>
<feature type="signal peptide" evidence="2">
    <location>
        <begin position="1"/>
        <end position="25"/>
    </location>
</feature>
<dbReference type="AlphaFoldDB" id="A0A1X7TS81"/>
<protein>
    <submittedName>
        <fullName evidence="3">Uncharacterized protein</fullName>
    </submittedName>
</protein>
<dbReference type="InParanoid" id="A0A1X7TS81"/>
<evidence type="ECO:0000313" key="3">
    <source>
        <dbReference type="EnsemblMetazoa" id="Aqu2.1.18030_001"/>
    </source>
</evidence>
<feature type="chain" id="PRO_5012507907" evidence="2">
    <location>
        <begin position="26"/>
        <end position="288"/>
    </location>
</feature>
<evidence type="ECO:0000256" key="2">
    <source>
        <dbReference type="SAM" id="SignalP"/>
    </source>
</evidence>
<proteinExistence type="predicted"/>
<feature type="region of interest" description="Disordered" evidence="1">
    <location>
        <begin position="117"/>
        <end position="143"/>
    </location>
</feature>
<keyword evidence="2" id="KW-0732">Signal</keyword>
<organism evidence="3">
    <name type="scientific">Amphimedon queenslandica</name>
    <name type="common">Sponge</name>
    <dbReference type="NCBI Taxonomy" id="400682"/>
    <lineage>
        <taxon>Eukaryota</taxon>
        <taxon>Metazoa</taxon>
        <taxon>Porifera</taxon>
        <taxon>Demospongiae</taxon>
        <taxon>Heteroscleromorpha</taxon>
        <taxon>Haplosclerida</taxon>
        <taxon>Niphatidae</taxon>
        <taxon>Amphimedon</taxon>
    </lineage>
</organism>
<sequence length="288" mass="32029">MLLLYINVIALLDTAIIDLSTDVSGDGMAYVSLSRLRTLNGLHLLSFDSLSVKVSNPCINEINRLRNKFRKDLPQIKKSKETKRKIRVTVIIEDGEPCSKKAKVSVINVQGTSNITVSSNERKSTHLEKSNGPKKSKICDNNSLNKPCTQKRKVDIDSSAYNSALALPRPQTDDKLIASINLKHLTTKFNVKDKDSCSSLIVSKKLSNIECKPKNNKTKSVVQNNHHSSGLIVSIKLSSIKLKTSNPKKMMSSLLMKSLPIQIMLGGDKGIRFITLLMKMFKECGVRY</sequence>